<dbReference type="GeneID" id="71985565"/>
<evidence type="ECO:0000313" key="13">
    <source>
        <dbReference type="EMBL" id="UJO18386.1"/>
    </source>
</evidence>
<dbReference type="RefSeq" id="XP_047762752.1">
    <property type="nucleotide sequence ID" value="XM_047904835.1"/>
</dbReference>
<feature type="chain" id="PRO_5040392244" description="glucan 1,3-beta-glucosidase" evidence="11">
    <location>
        <begin position="25"/>
        <end position="526"/>
    </location>
</feature>
<dbReference type="InterPro" id="IPR017853">
    <property type="entry name" value="GH"/>
</dbReference>
<accession>A0A9Q8LJ70</accession>
<keyword evidence="7" id="KW-0961">Cell wall biogenesis/degradation</keyword>
<evidence type="ECO:0000256" key="11">
    <source>
        <dbReference type="SAM" id="SignalP"/>
    </source>
</evidence>
<feature type="compositionally biased region" description="Low complexity" evidence="10">
    <location>
        <begin position="33"/>
        <end position="44"/>
    </location>
</feature>
<dbReference type="GO" id="GO:0009986">
    <property type="term" value="C:cell surface"/>
    <property type="evidence" value="ECO:0007669"/>
    <property type="project" value="TreeGrafter"/>
</dbReference>
<feature type="domain" description="Apple" evidence="12">
    <location>
        <begin position="102"/>
        <end position="171"/>
    </location>
</feature>
<dbReference type="PANTHER" id="PTHR31297:SF1">
    <property type="entry name" value="GLUCAN 1,3-BETA-GLUCOSIDASE I_II-RELATED"/>
    <property type="match status" value="1"/>
</dbReference>
<comment type="subcellular location">
    <subcellularLocation>
        <location evidence="1">Secreted</location>
    </subcellularLocation>
</comment>
<keyword evidence="3" id="KW-0964">Secreted</keyword>
<dbReference type="InterPro" id="IPR050386">
    <property type="entry name" value="Glycosyl_hydrolase_5"/>
</dbReference>
<name>A0A9Q8LJ70_PASFU</name>
<evidence type="ECO:0000256" key="10">
    <source>
        <dbReference type="SAM" id="MobiDB-lite"/>
    </source>
</evidence>
<evidence type="ECO:0000256" key="2">
    <source>
        <dbReference type="ARBA" id="ARBA00005641"/>
    </source>
</evidence>
<reference evidence="13" key="1">
    <citation type="submission" date="2021-12" db="EMBL/GenBank/DDBJ databases">
        <authorList>
            <person name="Zaccaron A."/>
            <person name="Stergiopoulos I."/>
        </authorList>
    </citation>
    <scope>NUCLEOTIDE SEQUENCE</scope>
    <source>
        <strain evidence="13">Race5_Kim</strain>
    </source>
</reference>
<evidence type="ECO:0000256" key="5">
    <source>
        <dbReference type="ARBA" id="ARBA00022801"/>
    </source>
</evidence>
<dbReference type="AlphaFoldDB" id="A0A9Q8LJ70"/>
<dbReference type="EC" id="3.2.1.58" evidence="9"/>
<sequence length="526" mass="57605">MVATFTTPAVLALALMALAITGHAATVKDDPQSQHPSSQSYSPPETSHTSRTDPSSSGLLPSHTKDASSDAPGPTPKPAVIEGSCPLYKYTSSDGIFYGVYCDAAITGTELVDIGARQAVLVSGDSCAKKCNSNNTCVAFNYNDGAECAYFSEISETVKTKGTYAYVNTGTATPISFIDWRTYEANGVNTGAWLEQEQNYDTQWWAPNIGSYPDEWSWCGAVGFDVDTMGKPRINTLRIFTTYAAWVKVPGSNLYHGNQQENLMEITKYAIEQYGMHVIIGLHSLPGGVNTLQIGEAFGHDAWFQNLTNFDYSSLAIDSILDFIQRSGHTNGFNIAPINEASDNCAAFATPEGLTVDGTAWINKYIHGCLERIAKVDKRIPLMLQDSFFSEQYWSPFYPADTNIVIDSHIYFFAASGIYAQYVAPAICGQAKYVGEGDGKFPVFIGEWSLQVLYNNTLSDRKRLYDTQRFAYDLYALGSAFGNYQMLNDVDTVDGEGKLQDYWSWTSLVNAGVVSENIASNSTHCS</sequence>
<dbReference type="GO" id="GO:0005576">
    <property type="term" value="C:extracellular region"/>
    <property type="evidence" value="ECO:0007669"/>
    <property type="project" value="UniProtKB-SubCell"/>
</dbReference>
<dbReference type="EMBL" id="CP090167">
    <property type="protein sequence ID" value="UJO18386.1"/>
    <property type="molecule type" value="Genomic_DNA"/>
</dbReference>
<dbReference type="GO" id="GO:0071555">
    <property type="term" value="P:cell wall organization"/>
    <property type="evidence" value="ECO:0007669"/>
    <property type="project" value="UniProtKB-KW"/>
</dbReference>
<dbReference type="GO" id="GO:0004338">
    <property type="term" value="F:glucan exo-1,3-beta-glucosidase activity"/>
    <property type="evidence" value="ECO:0007669"/>
    <property type="project" value="UniProtKB-EC"/>
</dbReference>
<comment type="similarity">
    <text evidence="2">Belongs to the glycosyl hydrolase 5 (cellulase A) family.</text>
</comment>
<evidence type="ECO:0000259" key="12">
    <source>
        <dbReference type="PROSITE" id="PS50948"/>
    </source>
</evidence>
<evidence type="ECO:0000256" key="7">
    <source>
        <dbReference type="ARBA" id="ARBA00023316"/>
    </source>
</evidence>
<dbReference type="PANTHER" id="PTHR31297">
    <property type="entry name" value="GLUCAN ENDO-1,6-BETA-GLUCOSIDASE B"/>
    <property type="match status" value="1"/>
</dbReference>
<evidence type="ECO:0000256" key="6">
    <source>
        <dbReference type="ARBA" id="ARBA00023295"/>
    </source>
</evidence>
<protein>
    <recommendedName>
        <fullName evidence="9">glucan 1,3-beta-glucosidase</fullName>
        <ecNumber evidence="9">3.2.1.58</ecNumber>
    </recommendedName>
</protein>
<keyword evidence="5" id="KW-0378">Hydrolase</keyword>
<feature type="signal peptide" evidence="11">
    <location>
        <begin position="1"/>
        <end position="24"/>
    </location>
</feature>
<dbReference type="InterPro" id="IPR003609">
    <property type="entry name" value="Pan_app"/>
</dbReference>
<feature type="region of interest" description="Disordered" evidence="10">
    <location>
        <begin position="27"/>
        <end position="78"/>
    </location>
</feature>
<dbReference type="SUPFAM" id="SSF51445">
    <property type="entry name" value="(Trans)glycosidases"/>
    <property type="match status" value="1"/>
</dbReference>
<dbReference type="Gene3D" id="3.20.20.80">
    <property type="entry name" value="Glycosidases"/>
    <property type="match status" value="1"/>
</dbReference>
<reference evidence="13" key="2">
    <citation type="journal article" date="2022" name="Microb. Genom.">
        <title>A chromosome-scale genome assembly of the tomato pathogen Cladosporium fulvum reveals a compartmentalized genome architecture and the presence of a dispensable chromosome.</title>
        <authorList>
            <person name="Zaccaron A.Z."/>
            <person name="Chen L.H."/>
            <person name="Samaras A."/>
            <person name="Stergiopoulos I."/>
        </authorList>
    </citation>
    <scope>NUCLEOTIDE SEQUENCE</scope>
    <source>
        <strain evidence="13">Race5_Kim</strain>
    </source>
</reference>
<proteinExistence type="inferred from homology"/>
<evidence type="ECO:0000313" key="14">
    <source>
        <dbReference type="Proteomes" id="UP000756132"/>
    </source>
</evidence>
<organism evidence="13 14">
    <name type="scientific">Passalora fulva</name>
    <name type="common">Tomato leaf mold</name>
    <name type="synonym">Cladosporium fulvum</name>
    <dbReference type="NCBI Taxonomy" id="5499"/>
    <lineage>
        <taxon>Eukaryota</taxon>
        <taxon>Fungi</taxon>
        <taxon>Dikarya</taxon>
        <taxon>Ascomycota</taxon>
        <taxon>Pezizomycotina</taxon>
        <taxon>Dothideomycetes</taxon>
        <taxon>Dothideomycetidae</taxon>
        <taxon>Mycosphaerellales</taxon>
        <taxon>Mycosphaerellaceae</taxon>
        <taxon>Fulvia</taxon>
    </lineage>
</organism>
<dbReference type="PROSITE" id="PS50948">
    <property type="entry name" value="PAN"/>
    <property type="match status" value="1"/>
</dbReference>
<evidence type="ECO:0000256" key="3">
    <source>
        <dbReference type="ARBA" id="ARBA00022525"/>
    </source>
</evidence>
<keyword evidence="4 11" id="KW-0732">Signal</keyword>
<evidence type="ECO:0000256" key="9">
    <source>
        <dbReference type="ARBA" id="ARBA00038929"/>
    </source>
</evidence>
<dbReference type="KEGG" id="ffu:CLAFUR5_05687"/>
<comment type="catalytic activity">
    <reaction evidence="8">
        <text>Successive hydrolysis of beta-D-glucose units from the non-reducing ends of (1-&gt;3)-beta-D-glucans, releasing alpha-glucose.</text>
        <dbReference type="EC" id="3.2.1.58"/>
    </reaction>
</comment>
<gene>
    <name evidence="13" type="ORF">CLAFUR5_05687</name>
</gene>
<keyword evidence="14" id="KW-1185">Reference proteome</keyword>
<dbReference type="Proteomes" id="UP000756132">
    <property type="component" value="Chromosome 5"/>
</dbReference>
<dbReference type="Pfam" id="PF00024">
    <property type="entry name" value="PAN_1"/>
    <property type="match status" value="1"/>
</dbReference>
<feature type="compositionally biased region" description="Polar residues" evidence="10">
    <location>
        <begin position="45"/>
        <end position="59"/>
    </location>
</feature>
<evidence type="ECO:0000256" key="4">
    <source>
        <dbReference type="ARBA" id="ARBA00022729"/>
    </source>
</evidence>
<dbReference type="OMA" id="ARYTPVI"/>
<dbReference type="OrthoDB" id="1887033at2759"/>
<dbReference type="GO" id="GO:0009251">
    <property type="term" value="P:glucan catabolic process"/>
    <property type="evidence" value="ECO:0007669"/>
    <property type="project" value="TreeGrafter"/>
</dbReference>
<evidence type="ECO:0000256" key="8">
    <source>
        <dbReference type="ARBA" id="ARBA00036824"/>
    </source>
</evidence>
<evidence type="ECO:0000256" key="1">
    <source>
        <dbReference type="ARBA" id="ARBA00004613"/>
    </source>
</evidence>
<keyword evidence="6" id="KW-0326">Glycosidase</keyword>